<dbReference type="EMBL" id="CM004480">
    <property type="protein sequence ID" value="OCT66801.1"/>
    <property type="molecule type" value="Genomic_DNA"/>
</dbReference>
<name>A0A974C651_XENLA</name>
<feature type="non-terminal residue" evidence="1">
    <location>
        <position position="1"/>
    </location>
</feature>
<accession>A0A974C651</accession>
<proteinExistence type="predicted"/>
<dbReference type="AlphaFoldDB" id="A0A974C651"/>
<organism evidence="1 2">
    <name type="scientific">Xenopus laevis</name>
    <name type="common">African clawed frog</name>
    <dbReference type="NCBI Taxonomy" id="8355"/>
    <lineage>
        <taxon>Eukaryota</taxon>
        <taxon>Metazoa</taxon>
        <taxon>Chordata</taxon>
        <taxon>Craniata</taxon>
        <taxon>Vertebrata</taxon>
        <taxon>Euteleostomi</taxon>
        <taxon>Amphibia</taxon>
        <taxon>Batrachia</taxon>
        <taxon>Anura</taxon>
        <taxon>Pipoidea</taxon>
        <taxon>Pipidae</taxon>
        <taxon>Xenopodinae</taxon>
        <taxon>Xenopus</taxon>
        <taxon>Xenopus</taxon>
    </lineage>
</organism>
<protein>
    <submittedName>
        <fullName evidence="1">Uncharacterized protein</fullName>
    </submittedName>
</protein>
<gene>
    <name evidence="1" type="ORF">XELAEV_18038085mg</name>
</gene>
<evidence type="ECO:0000313" key="2">
    <source>
        <dbReference type="Proteomes" id="UP000694892"/>
    </source>
</evidence>
<dbReference type="Proteomes" id="UP000694892">
    <property type="component" value="Chromosome 8L"/>
</dbReference>
<evidence type="ECO:0000313" key="1">
    <source>
        <dbReference type="EMBL" id="OCT66801.1"/>
    </source>
</evidence>
<sequence>LFPGIRSLNVISELADSRESVTPQDPQLFSSSPYGVSICIPSCSHLVTCQHFIPKQHMDPLYYLLTNPD</sequence>
<reference evidence="2" key="1">
    <citation type="journal article" date="2016" name="Nature">
        <title>Genome evolution in the allotetraploid frog Xenopus laevis.</title>
        <authorList>
            <person name="Session A.M."/>
            <person name="Uno Y."/>
            <person name="Kwon T."/>
            <person name="Chapman J.A."/>
            <person name="Toyoda A."/>
            <person name="Takahashi S."/>
            <person name="Fukui A."/>
            <person name="Hikosaka A."/>
            <person name="Suzuki A."/>
            <person name="Kondo M."/>
            <person name="van Heeringen S.J."/>
            <person name="Quigley I."/>
            <person name="Heinz S."/>
            <person name="Ogino H."/>
            <person name="Ochi H."/>
            <person name="Hellsten U."/>
            <person name="Lyons J.B."/>
            <person name="Simakov O."/>
            <person name="Putnam N."/>
            <person name="Stites J."/>
            <person name="Kuroki Y."/>
            <person name="Tanaka T."/>
            <person name="Michiue T."/>
            <person name="Watanabe M."/>
            <person name="Bogdanovic O."/>
            <person name="Lister R."/>
            <person name="Georgiou G."/>
            <person name="Paranjpe S.S."/>
            <person name="van Kruijsbergen I."/>
            <person name="Shu S."/>
            <person name="Carlson J."/>
            <person name="Kinoshita T."/>
            <person name="Ohta Y."/>
            <person name="Mawaribuchi S."/>
            <person name="Jenkins J."/>
            <person name="Grimwood J."/>
            <person name="Schmutz J."/>
            <person name="Mitros T."/>
            <person name="Mozaffari S.V."/>
            <person name="Suzuki Y."/>
            <person name="Haramoto Y."/>
            <person name="Yamamoto T.S."/>
            <person name="Takagi C."/>
            <person name="Heald R."/>
            <person name="Miller K."/>
            <person name="Haudenschild C."/>
            <person name="Kitzman J."/>
            <person name="Nakayama T."/>
            <person name="Izutsu Y."/>
            <person name="Robert J."/>
            <person name="Fortriede J."/>
            <person name="Burns K."/>
            <person name="Lotay V."/>
            <person name="Karimi K."/>
            <person name="Yasuoka Y."/>
            <person name="Dichmann D.S."/>
            <person name="Flajnik M.F."/>
            <person name="Houston D.W."/>
            <person name="Shendure J."/>
            <person name="DuPasquier L."/>
            <person name="Vize P.D."/>
            <person name="Zorn A.M."/>
            <person name="Ito M."/>
            <person name="Marcotte E.M."/>
            <person name="Wallingford J.B."/>
            <person name="Ito Y."/>
            <person name="Asashima M."/>
            <person name="Ueno N."/>
            <person name="Matsuda Y."/>
            <person name="Veenstra G.J."/>
            <person name="Fujiyama A."/>
            <person name="Harland R.M."/>
            <person name="Taira M."/>
            <person name="Rokhsar D.S."/>
        </authorList>
    </citation>
    <scope>NUCLEOTIDE SEQUENCE [LARGE SCALE GENOMIC DNA]</scope>
    <source>
        <strain evidence="2">J</strain>
    </source>
</reference>